<feature type="transmembrane region" description="Helical" evidence="1">
    <location>
        <begin position="7"/>
        <end position="25"/>
    </location>
</feature>
<keyword evidence="3" id="KW-1185">Reference proteome</keyword>
<proteinExistence type="predicted"/>
<name>A0ABQ3CSM5_9RHOB</name>
<keyword evidence="1" id="KW-0472">Membrane</keyword>
<evidence type="ECO:0000313" key="2">
    <source>
        <dbReference type="EMBL" id="GHA40632.1"/>
    </source>
</evidence>
<dbReference type="Proteomes" id="UP000634455">
    <property type="component" value="Unassembled WGS sequence"/>
</dbReference>
<keyword evidence="1" id="KW-1133">Transmembrane helix</keyword>
<evidence type="ECO:0000313" key="3">
    <source>
        <dbReference type="Proteomes" id="UP000634455"/>
    </source>
</evidence>
<comment type="caution">
    <text evidence="2">The sequence shown here is derived from an EMBL/GenBank/DDBJ whole genome shotgun (WGS) entry which is preliminary data.</text>
</comment>
<gene>
    <name evidence="2" type="ORF">GCM10008927_01070</name>
</gene>
<sequence>MGRLIKYLFYLAILVALCLVGYSFFGDLSAPSVNHTETIELETQ</sequence>
<organism evidence="2 3">
    <name type="scientific">Paramylibacter ulvae</name>
    <dbReference type="NCBI Taxonomy" id="1651968"/>
    <lineage>
        <taxon>Bacteria</taxon>
        <taxon>Pseudomonadati</taxon>
        <taxon>Pseudomonadota</taxon>
        <taxon>Alphaproteobacteria</taxon>
        <taxon>Rhodobacterales</taxon>
        <taxon>Paracoccaceae</taxon>
        <taxon>Paramylibacter</taxon>
    </lineage>
</organism>
<protein>
    <submittedName>
        <fullName evidence="2">Uncharacterized protein</fullName>
    </submittedName>
</protein>
<keyword evidence="1" id="KW-0812">Transmembrane</keyword>
<dbReference type="EMBL" id="BMZF01000001">
    <property type="protein sequence ID" value="GHA40632.1"/>
    <property type="molecule type" value="Genomic_DNA"/>
</dbReference>
<reference evidence="3" key="1">
    <citation type="journal article" date="2019" name="Int. J. Syst. Evol. Microbiol.">
        <title>The Global Catalogue of Microorganisms (GCM) 10K type strain sequencing project: providing services to taxonomists for standard genome sequencing and annotation.</title>
        <authorList>
            <consortium name="The Broad Institute Genomics Platform"/>
            <consortium name="The Broad Institute Genome Sequencing Center for Infectious Disease"/>
            <person name="Wu L."/>
            <person name="Ma J."/>
        </authorList>
    </citation>
    <scope>NUCLEOTIDE SEQUENCE [LARGE SCALE GENOMIC DNA]</scope>
    <source>
        <strain evidence="3">KCTC 32465</strain>
    </source>
</reference>
<accession>A0ABQ3CSM5</accession>
<evidence type="ECO:0000256" key="1">
    <source>
        <dbReference type="SAM" id="Phobius"/>
    </source>
</evidence>